<dbReference type="NCBIfam" id="TIGR00275">
    <property type="entry name" value="aminoacetone oxidase family FAD-binding enzyme"/>
    <property type="match status" value="1"/>
</dbReference>
<sequence>MAKPPPTSKTAELDAPLHAIGFEIDVVSASRVNGWLTVTESCCQPFKVLHGGVSTLIAEALASIGAHVASGYRRVAGIQLSINHHRSARAGDRVFAEATPLQPGKTIQIMLRAKQIGTLSHCARTFYISGSRCGNAEGASCTCSEDETCVPTRHPNNTLKANTANGAPTKAASPCLQNAVGSIIHQKSGCTGPAQHVVSSSSSLRSDSSPPNRNTDNMNAGVRASGTDMLNSSKLTAGRFMKAGMATVGMFSELVSHKTPGTEPGPQRCMADSPQPSFNTISSNDKSHNRPNYSKRQPSLNLVGVSDSSSTCPSSSVEKPSMRGNVKAKQNVTESSISNNGLPSGAKNQKQSVRQKAKYHSNSFTSDGKSGGRISERKMAGSTTETSGSTNRFHNPIKSARLHTGGPPSAGKLVKSGHAIEQYYHTLQRLKWGPTTEEALDKLQYKLDPFQANQVLKLLRDHSIALEFFGWLKSQPGFKHDEHTYTTMIGILGQARQFGAMRRLIEEMIKDGCQPTVVTYNRLIHAYGRANYLDEAIKVFQDMQEVGRQPDRVTYCTLIDIHAKAGYLEVALDLYQRMQDVGLSPDTFTYSVMVNCLGKGGHLAAAYKLFCEMIEQGCVPNLVTYNIMIALQAKARNYPCVVKLYRDMQAAGFRPDKITYSIVMEVLGHGGHLNEAEAVFMEMTRDWVPDEPVYGLLVDLWGKAGNVEKARAWYQAMLNAGLRPNVPTCNSLLSAFLKVHRFADAHGVLEHMLGLGLVPSLQTYTLLLSCCTESPSEMGLCCKLMALSGHPAHSFLLSLPDAEPNGGNVKAHASSFFDLMHSEDRESKRGLVDAVIDFLHKSGLKEEAGLVWEVAAERNVYPDSVREKRKCYWLINLHVMSEGTAVTALSRTLAWFHRQMLASGTGPTRIDIVTGWGRRSRITGSSLVRQAVQELLHLFKFPFFTESGNSGCFVGHGESLSRLSSVPQPGDAPCFALFGHRRVLSTCLKKCHSEKALFAKANEQLLVVVGGGASGVYASIRAKFLAPHLNVLVIEKGKPLAKVKISGGGRCNVTNGLFFDSAGLADNYPRGNRELRGSFFNIHGPKDTICWFSDHGVELKTEEDGRVFPVSNSSASIVDCLLNEAKSRGVVLQIGKTVSDVSLIDGEQFLLKVEKRTMNFVEYIKADYVLMAMGSSQQGYKIAAQLGHSIIDPVPSLFTFKIEDTQLPSLSGVGPMLVTHWGLSGPVILRLSAWGARELFLSNYTGILLVDFVPDIHLEDVKYILCQHKDQLAKTKACNSFPTKFNLVKRFWRYLLEREGLDADILWASISNNHLNSIALLLKQCPFGITGKGQFKDEFVTAGGVPLSEVSLNTMESKIRPNLFFAGEILNVDGITGGFNFQRDVRLILPPLLLRLLCSFMSIDPFPSSLKSSVGSKSTTVGCGTFNHHDERSGTLCASWVSRLHPRRAAPPPPPPPARRKLPFTEEPGAPINVGDGGGVVSYNKHTTSTDESRTPASISTLHSSFVARRYPSLLERSPAGVIPPRIAYYDAGDRSVSGFGPYRIRSRSAPIRRGGQPGCREEGGERNLGRRDHGGGGGFCPPFRRKPRLGEESDGERGTHGSRLGRQLGSVHAEIKVDQGNVFFPSRRPSDVHNQVKLSPFFQFRPSFYSDCSIDGSKGTTAYLTDRGNAKILDNRNQMRPPSNENWHTPLPISCFPSREVVDDFSSSRSYEEHTPVDPWRASDSAQQVSRSRGAHLRDVAAPIRTSYDPVGSHQTTTTNLIGEATVCMNESRERFSFWNMGRFERRNTGSSVSPATALASNLGVERSAKFDESLPPKFRKLGDDGRCSGDCYVSKCME</sequence>
<dbReference type="PROSITE" id="PS51375">
    <property type="entry name" value="PPR"/>
    <property type="match status" value="8"/>
</dbReference>
<feature type="region of interest" description="Disordered" evidence="8">
    <location>
        <begin position="190"/>
        <end position="229"/>
    </location>
</feature>
<organism evidence="10 11">
    <name type="scientific">Musa troglodytarum</name>
    <name type="common">fe'i banana</name>
    <dbReference type="NCBI Taxonomy" id="320322"/>
    <lineage>
        <taxon>Eukaryota</taxon>
        <taxon>Viridiplantae</taxon>
        <taxon>Streptophyta</taxon>
        <taxon>Embryophyta</taxon>
        <taxon>Tracheophyta</taxon>
        <taxon>Spermatophyta</taxon>
        <taxon>Magnoliopsida</taxon>
        <taxon>Liliopsida</taxon>
        <taxon>Zingiberales</taxon>
        <taxon>Musaceae</taxon>
        <taxon>Musa</taxon>
    </lineage>
</organism>
<evidence type="ECO:0000256" key="8">
    <source>
        <dbReference type="SAM" id="MobiDB-lite"/>
    </source>
</evidence>
<evidence type="ECO:0000256" key="4">
    <source>
        <dbReference type="ARBA" id="ARBA00022737"/>
    </source>
</evidence>
<feature type="repeat" description="PPR" evidence="7">
    <location>
        <begin position="586"/>
        <end position="620"/>
    </location>
</feature>
<evidence type="ECO:0000256" key="5">
    <source>
        <dbReference type="ARBA" id="ARBA00022801"/>
    </source>
</evidence>
<dbReference type="SMART" id="SM00463">
    <property type="entry name" value="SMR"/>
    <property type="match status" value="1"/>
</dbReference>
<dbReference type="SUPFAM" id="SSF160443">
    <property type="entry name" value="SMR domain-like"/>
    <property type="match status" value="1"/>
</dbReference>
<dbReference type="GO" id="GO:0016787">
    <property type="term" value="F:hydrolase activity"/>
    <property type="evidence" value="ECO:0007669"/>
    <property type="project" value="UniProtKB-KW"/>
</dbReference>
<dbReference type="InterPro" id="IPR055178">
    <property type="entry name" value="RsdA/BaiN/AoA(So)-like_dom"/>
</dbReference>
<dbReference type="OrthoDB" id="185373at2759"/>
<dbReference type="InterPro" id="IPR023166">
    <property type="entry name" value="BaiN-like_dom_sf"/>
</dbReference>
<evidence type="ECO:0000259" key="9">
    <source>
        <dbReference type="PROSITE" id="PS50828"/>
    </source>
</evidence>
<feature type="region of interest" description="Disordered" evidence="8">
    <location>
        <begin position="1445"/>
        <end position="1497"/>
    </location>
</feature>
<name>A0A9E7H360_9LILI</name>
<dbReference type="PROSITE" id="PS50828">
    <property type="entry name" value="SMR"/>
    <property type="match status" value="1"/>
</dbReference>
<dbReference type="SUPFAM" id="SSF160996">
    <property type="entry name" value="HI0933 insert domain-like"/>
    <property type="match status" value="1"/>
</dbReference>
<accession>A0A9E7H360</accession>
<gene>
    <name evidence="10" type="ORF">MUK42_26206</name>
</gene>
<dbReference type="EMBL" id="CP097510">
    <property type="protein sequence ID" value="URE25951.1"/>
    <property type="molecule type" value="Genomic_DNA"/>
</dbReference>
<reference evidence="10" key="1">
    <citation type="submission" date="2022-05" db="EMBL/GenBank/DDBJ databases">
        <title>The Musa troglodytarum L. genome provides insights into the mechanism of non-climacteric behaviour and enrichment of carotenoids.</title>
        <authorList>
            <person name="Wang J."/>
        </authorList>
    </citation>
    <scope>NUCLEOTIDE SEQUENCE</scope>
    <source>
        <tissue evidence="10">Leaf</tissue>
    </source>
</reference>
<comment type="cofactor">
    <cofactor evidence="1">
        <name>FAD</name>
        <dbReference type="ChEBI" id="CHEBI:57692"/>
    </cofactor>
</comment>
<feature type="repeat" description="PPR" evidence="7">
    <location>
        <begin position="621"/>
        <end position="655"/>
    </location>
</feature>
<keyword evidence="5" id="KW-0378">Hydrolase</keyword>
<feature type="compositionally biased region" description="Low complexity" evidence="8">
    <location>
        <begin position="199"/>
        <end position="209"/>
    </location>
</feature>
<dbReference type="InterPro" id="IPR004792">
    <property type="entry name" value="BaiN-like"/>
</dbReference>
<dbReference type="Gene3D" id="1.25.40.10">
    <property type="entry name" value="Tetratricopeptide repeat domain"/>
    <property type="match status" value="3"/>
</dbReference>
<dbReference type="InterPro" id="IPR002885">
    <property type="entry name" value="PPR_rpt"/>
</dbReference>
<dbReference type="SUPFAM" id="SSF51905">
    <property type="entry name" value="FAD/NAD(P)-binding domain"/>
    <property type="match status" value="1"/>
</dbReference>
<dbReference type="Pfam" id="PF03061">
    <property type="entry name" value="4HBT"/>
    <property type="match status" value="1"/>
</dbReference>
<dbReference type="InterPro" id="IPR006683">
    <property type="entry name" value="Thioestr_dom"/>
</dbReference>
<feature type="compositionally biased region" description="Basic and acidic residues" evidence="8">
    <location>
        <begin position="1589"/>
        <end position="1600"/>
    </location>
</feature>
<feature type="region of interest" description="Disordered" evidence="8">
    <location>
        <begin position="1711"/>
        <end position="1736"/>
    </location>
</feature>
<evidence type="ECO:0000256" key="6">
    <source>
        <dbReference type="ARBA" id="ARBA00022827"/>
    </source>
</evidence>
<keyword evidence="4" id="KW-0677">Repeat</keyword>
<dbReference type="PANTHER" id="PTHR47447">
    <property type="entry name" value="OS03G0856100 PROTEIN"/>
    <property type="match status" value="1"/>
</dbReference>
<evidence type="ECO:0000256" key="7">
    <source>
        <dbReference type="PROSITE-ProRule" id="PRU00708"/>
    </source>
</evidence>
<dbReference type="InterPro" id="IPR029069">
    <property type="entry name" value="HotDog_dom_sf"/>
</dbReference>
<feature type="compositionally biased region" description="Low complexity" evidence="8">
    <location>
        <begin position="306"/>
        <end position="319"/>
    </location>
</feature>
<feature type="repeat" description="PPR" evidence="7">
    <location>
        <begin position="481"/>
        <end position="515"/>
    </location>
</feature>
<dbReference type="NCBIfam" id="TIGR00369">
    <property type="entry name" value="unchar_dom_1"/>
    <property type="match status" value="1"/>
</dbReference>
<keyword evidence="6" id="KW-0274">FAD</keyword>
<dbReference type="InterPro" id="IPR036188">
    <property type="entry name" value="FAD/NAD-bd_sf"/>
</dbReference>
<dbReference type="CDD" id="cd03443">
    <property type="entry name" value="PaaI_thioesterase"/>
    <property type="match status" value="1"/>
</dbReference>
<evidence type="ECO:0000313" key="11">
    <source>
        <dbReference type="Proteomes" id="UP001055439"/>
    </source>
</evidence>
<dbReference type="Gene3D" id="3.50.50.60">
    <property type="entry name" value="FAD/NAD(P)-binding domain"/>
    <property type="match status" value="1"/>
</dbReference>
<dbReference type="Gene3D" id="1.10.8.260">
    <property type="entry name" value="HI0933 insert domain-like"/>
    <property type="match status" value="1"/>
</dbReference>
<dbReference type="SUPFAM" id="SSF54637">
    <property type="entry name" value="Thioesterase/thiol ester dehydrase-isomerase"/>
    <property type="match status" value="1"/>
</dbReference>
<dbReference type="Gene3D" id="3.10.129.10">
    <property type="entry name" value="Hotdog Thioesterase"/>
    <property type="match status" value="1"/>
</dbReference>
<feature type="repeat" description="PPR" evidence="7">
    <location>
        <begin position="551"/>
        <end position="585"/>
    </location>
</feature>
<feature type="compositionally biased region" description="Polar residues" evidence="8">
    <location>
        <begin position="274"/>
        <end position="300"/>
    </location>
</feature>
<dbReference type="PANTHER" id="PTHR47447:SF17">
    <property type="entry name" value="OS12G0638900 PROTEIN"/>
    <property type="match status" value="1"/>
</dbReference>
<dbReference type="Proteomes" id="UP001055439">
    <property type="component" value="Chromosome 8"/>
</dbReference>
<keyword evidence="11" id="KW-1185">Reference proteome</keyword>
<dbReference type="InterPro" id="IPR036063">
    <property type="entry name" value="Smr_dom_sf"/>
</dbReference>
<evidence type="ECO:0000256" key="1">
    <source>
        <dbReference type="ARBA" id="ARBA00001974"/>
    </source>
</evidence>
<feature type="region of interest" description="Disordered" evidence="8">
    <location>
        <begin position="256"/>
        <end position="407"/>
    </location>
</feature>
<feature type="repeat" description="PPR" evidence="7">
    <location>
        <begin position="725"/>
        <end position="759"/>
    </location>
</feature>
<dbReference type="Pfam" id="PF03486">
    <property type="entry name" value="HI0933_like"/>
    <property type="match status" value="1"/>
</dbReference>
<dbReference type="InterPro" id="IPR011990">
    <property type="entry name" value="TPR-like_helical_dom_sf"/>
</dbReference>
<feature type="repeat" description="PPR" evidence="7">
    <location>
        <begin position="656"/>
        <end position="686"/>
    </location>
</feature>
<dbReference type="Gene3D" id="3.30.1370.110">
    <property type="match status" value="1"/>
</dbReference>
<feature type="compositionally biased region" description="Polar residues" evidence="8">
    <location>
        <begin position="328"/>
        <end position="352"/>
    </location>
</feature>
<feature type="repeat" description="PPR" evidence="7">
    <location>
        <begin position="516"/>
        <end position="550"/>
    </location>
</feature>
<feature type="compositionally biased region" description="Basic and acidic residues" evidence="8">
    <location>
        <begin position="1560"/>
        <end position="1575"/>
    </location>
</feature>
<comment type="similarity">
    <text evidence="2">Belongs to the PPR family. P subfamily.</text>
</comment>
<dbReference type="InterPro" id="IPR003736">
    <property type="entry name" value="PAAI_dom"/>
</dbReference>
<dbReference type="Pfam" id="PF22780">
    <property type="entry name" value="HI0933_like_1st"/>
    <property type="match status" value="1"/>
</dbReference>
<evidence type="ECO:0000256" key="3">
    <source>
        <dbReference type="ARBA" id="ARBA00022630"/>
    </source>
</evidence>
<keyword evidence="3" id="KW-0285">Flavoprotein</keyword>
<dbReference type="InterPro" id="IPR057661">
    <property type="entry name" value="RsdA/BaiN/AoA(So)_Rossmann"/>
</dbReference>
<protein>
    <submittedName>
        <fullName evidence="10">PPR repeat</fullName>
    </submittedName>
</protein>
<dbReference type="InterPro" id="IPR002625">
    <property type="entry name" value="Smr_dom"/>
</dbReference>
<proteinExistence type="inferred from homology"/>
<dbReference type="Pfam" id="PF01535">
    <property type="entry name" value="PPR"/>
    <property type="match status" value="3"/>
</dbReference>
<evidence type="ECO:0000313" key="10">
    <source>
        <dbReference type="EMBL" id="URE25951.1"/>
    </source>
</evidence>
<evidence type="ECO:0000256" key="2">
    <source>
        <dbReference type="ARBA" id="ARBA00007626"/>
    </source>
</evidence>
<feature type="region of interest" description="Disordered" evidence="8">
    <location>
        <begin position="1548"/>
        <end position="1608"/>
    </location>
</feature>
<dbReference type="Gene3D" id="2.40.30.10">
    <property type="entry name" value="Translation factors"/>
    <property type="match status" value="1"/>
</dbReference>
<feature type="repeat" description="PPR" evidence="7">
    <location>
        <begin position="690"/>
        <end position="724"/>
    </location>
</feature>
<dbReference type="NCBIfam" id="TIGR00756">
    <property type="entry name" value="PPR"/>
    <property type="match status" value="8"/>
</dbReference>
<feature type="domain" description="Smr" evidence="9">
    <location>
        <begin position="875"/>
        <end position="958"/>
    </location>
</feature>
<feature type="compositionally biased region" description="Polar residues" evidence="8">
    <location>
        <begin position="381"/>
        <end position="393"/>
    </location>
</feature>
<dbReference type="Pfam" id="PF13041">
    <property type="entry name" value="PPR_2"/>
    <property type="match status" value="3"/>
</dbReference>